<sequence>MQNYISGKISFSSGTAVVNVDAQGETAEVKLNAANCSRAGGVYDIFVVFDAITGEGFTDYSNYKIDLKAELYETDNEEGNITNSVANDYPIYTNAKINPNIIKALKNT</sequence>
<dbReference type="Proteomes" id="UP000184394">
    <property type="component" value="Unassembled WGS sequence"/>
</dbReference>
<evidence type="ECO:0000313" key="1">
    <source>
        <dbReference type="EMBL" id="SHM59487.1"/>
    </source>
</evidence>
<accession>A0A1M7K3U4</accession>
<name>A0A1M7K3U4_RUMFL</name>
<dbReference type="EMBL" id="FRCT01000007">
    <property type="protein sequence ID" value="SHM59487.1"/>
    <property type="molecule type" value="Genomic_DNA"/>
</dbReference>
<dbReference type="OrthoDB" id="9805039at2"/>
<reference evidence="1 2" key="1">
    <citation type="submission" date="2016-11" db="EMBL/GenBank/DDBJ databases">
        <authorList>
            <person name="Jaros S."/>
            <person name="Januszkiewicz K."/>
            <person name="Wedrychowicz H."/>
        </authorList>
    </citation>
    <scope>NUCLEOTIDE SEQUENCE [LARGE SCALE GENOMIC DNA]</scope>
    <source>
        <strain evidence="1 2">Y1</strain>
    </source>
</reference>
<protein>
    <submittedName>
        <fullName evidence="1">Uncharacterized protein</fullName>
    </submittedName>
</protein>
<gene>
    <name evidence="1" type="ORF">SAMN04487860_10764</name>
</gene>
<organism evidence="1 2">
    <name type="scientific">Ruminococcus flavefaciens</name>
    <dbReference type="NCBI Taxonomy" id="1265"/>
    <lineage>
        <taxon>Bacteria</taxon>
        <taxon>Bacillati</taxon>
        <taxon>Bacillota</taxon>
        <taxon>Clostridia</taxon>
        <taxon>Eubacteriales</taxon>
        <taxon>Oscillospiraceae</taxon>
        <taxon>Ruminococcus</taxon>
    </lineage>
</organism>
<proteinExistence type="predicted"/>
<dbReference type="AlphaFoldDB" id="A0A1M7K3U4"/>
<evidence type="ECO:0000313" key="2">
    <source>
        <dbReference type="Proteomes" id="UP000184394"/>
    </source>
</evidence>
<dbReference type="RefSeq" id="WP_072950805.1">
    <property type="nucleotide sequence ID" value="NZ_FRCT01000007.1"/>
</dbReference>